<dbReference type="RefSeq" id="XP_026729657.1">
    <property type="nucleotide sequence ID" value="XM_026873856.1"/>
</dbReference>
<comment type="similarity">
    <text evidence="1">Belongs to the UPF0728 family.</text>
</comment>
<dbReference type="InParanoid" id="A0A7E5VN05"/>
<dbReference type="GeneID" id="113495232"/>
<evidence type="ECO:0000313" key="3">
    <source>
        <dbReference type="RefSeq" id="XP_026729657.1"/>
    </source>
</evidence>
<dbReference type="OrthoDB" id="10003460at2759"/>
<keyword evidence="2" id="KW-1185">Reference proteome</keyword>
<organism evidence="2 3">
    <name type="scientific">Trichoplusia ni</name>
    <name type="common">Cabbage looper</name>
    <dbReference type="NCBI Taxonomy" id="7111"/>
    <lineage>
        <taxon>Eukaryota</taxon>
        <taxon>Metazoa</taxon>
        <taxon>Ecdysozoa</taxon>
        <taxon>Arthropoda</taxon>
        <taxon>Hexapoda</taxon>
        <taxon>Insecta</taxon>
        <taxon>Pterygota</taxon>
        <taxon>Neoptera</taxon>
        <taxon>Endopterygota</taxon>
        <taxon>Lepidoptera</taxon>
        <taxon>Glossata</taxon>
        <taxon>Ditrysia</taxon>
        <taxon>Noctuoidea</taxon>
        <taxon>Noctuidae</taxon>
        <taxon>Plusiinae</taxon>
        <taxon>Trichoplusia</taxon>
    </lineage>
</organism>
<evidence type="ECO:0000313" key="2">
    <source>
        <dbReference type="Proteomes" id="UP000322000"/>
    </source>
</evidence>
<proteinExistence type="inferred from homology"/>
<dbReference type="Pfam" id="PF15092">
    <property type="entry name" value="UPF0728"/>
    <property type="match status" value="1"/>
</dbReference>
<name>A0A7E5VN05_TRINI</name>
<dbReference type="KEGG" id="tnl:113495232"/>
<accession>A0A7E5VN05</accession>
<evidence type="ECO:0000256" key="1">
    <source>
        <dbReference type="ARBA" id="ARBA00009973"/>
    </source>
</evidence>
<dbReference type="InterPro" id="IPR027885">
    <property type="entry name" value="UPF0728"/>
</dbReference>
<gene>
    <name evidence="3" type="primary">LOC113495232</name>
</gene>
<dbReference type="AlphaFoldDB" id="A0A7E5VN05"/>
<sequence>MSFLYVKVYYGPCNTFHNNVHKPQMLNGLRERLQMLGFRVDLHPVDHVNYCMIEMCGHEIFRCNIRQLKFNTSYTADRVCRRAVEAVVQSSVKFQRTRTYLWFWALIEKQMFQRTKYAPKEVWLTKSMQISKPCTKCHDCCDLDTKERRAIEEAKMNPVFNADVILKKYDD</sequence>
<protein>
    <submittedName>
        <fullName evidence="3">Uncharacterized protein LOC113495232</fullName>
    </submittedName>
</protein>
<dbReference type="Proteomes" id="UP000322000">
    <property type="component" value="Chromosome 6"/>
</dbReference>
<reference evidence="3" key="1">
    <citation type="submission" date="2025-08" db="UniProtKB">
        <authorList>
            <consortium name="RefSeq"/>
        </authorList>
    </citation>
    <scope>IDENTIFICATION</scope>
</reference>